<proteinExistence type="predicted"/>
<dbReference type="OrthoDB" id="5914923at2759"/>
<dbReference type="SUPFAM" id="SSF50729">
    <property type="entry name" value="PH domain-like"/>
    <property type="match status" value="1"/>
</dbReference>
<keyword evidence="3" id="KW-1185">Reference proteome</keyword>
<sequence length="255" mass="28267">MKIDENNHGTVLKEGQLFRYSAGLLSQGGAWKDVRAVLNEDSTFRVYRDEQRNRKEFEVRLDGVVLFLAFGRAATKYGPPMINIADQKKVDVGCLMAVPHSKMSESITWFAAPNLQELEQWIRAMAKAVDGKARPPKLGKKPVADKIMAGLRETVQLNDKPLEWELYWLATSLTVDHELNSSTVVAVDNEEPATTTAWRNQLVNTTPGEVHSITHESTNLEELNLEPVTSMPIAKTGAFQMTGDAVTSEAVTAAE</sequence>
<dbReference type="InterPro" id="IPR011993">
    <property type="entry name" value="PH-like_dom_sf"/>
</dbReference>
<dbReference type="WBParaSite" id="SBAD_0000982801-mRNA-1">
    <property type="protein sequence ID" value="SBAD_0000982801-mRNA-1"/>
    <property type="gene ID" value="SBAD_0000982801"/>
</dbReference>
<protein>
    <submittedName>
        <fullName evidence="4">PH domain-containing protein</fullName>
    </submittedName>
</protein>
<evidence type="ECO:0000313" key="4">
    <source>
        <dbReference type="WBParaSite" id="SBAD_0000982801-mRNA-1"/>
    </source>
</evidence>
<accession>A0A183J0T4</accession>
<dbReference type="SMART" id="SM00233">
    <property type="entry name" value="PH"/>
    <property type="match status" value="1"/>
</dbReference>
<dbReference type="EMBL" id="UZAM01012771">
    <property type="protein sequence ID" value="VDP23396.1"/>
    <property type="molecule type" value="Genomic_DNA"/>
</dbReference>
<name>A0A183J0T4_9BILA</name>
<dbReference type="Gene3D" id="2.30.29.30">
    <property type="entry name" value="Pleckstrin-homology domain (PH domain)/Phosphotyrosine-binding domain (PTB)"/>
    <property type="match status" value="1"/>
</dbReference>
<dbReference type="AlphaFoldDB" id="A0A183J0T4"/>
<dbReference type="PROSITE" id="PS50003">
    <property type="entry name" value="PH_DOMAIN"/>
    <property type="match status" value="1"/>
</dbReference>
<reference evidence="2 3" key="2">
    <citation type="submission" date="2018-11" db="EMBL/GenBank/DDBJ databases">
        <authorList>
            <consortium name="Pathogen Informatics"/>
        </authorList>
    </citation>
    <scope>NUCLEOTIDE SEQUENCE [LARGE SCALE GENOMIC DNA]</scope>
</reference>
<feature type="domain" description="PH" evidence="1">
    <location>
        <begin position="10"/>
        <end position="130"/>
    </location>
</feature>
<gene>
    <name evidence="2" type="ORF">SBAD_LOCUS9482</name>
</gene>
<evidence type="ECO:0000313" key="3">
    <source>
        <dbReference type="Proteomes" id="UP000270296"/>
    </source>
</evidence>
<evidence type="ECO:0000259" key="1">
    <source>
        <dbReference type="PROSITE" id="PS50003"/>
    </source>
</evidence>
<dbReference type="Proteomes" id="UP000270296">
    <property type="component" value="Unassembled WGS sequence"/>
</dbReference>
<organism evidence="4">
    <name type="scientific">Soboliphyme baturini</name>
    <dbReference type="NCBI Taxonomy" id="241478"/>
    <lineage>
        <taxon>Eukaryota</taxon>
        <taxon>Metazoa</taxon>
        <taxon>Ecdysozoa</taxon>
        <taxon>Nematoda</taxon>
        <taxon>Enoplea</taxon>
        <taxon>Dorylaimia</taxon>
        <taxon>Dioctophymatida</taxon>
        <taxon>Dioctophymatoidea</taxon>
        <taxon>Soboliphymatidae</taxon>
        <taxon>Soboliphyme</taxon>
    </lineage>
</organism>
<reference evidence="4" key="1">
    <citation type="submission" date="2016-06" db="UniProtKB">
        <authorList>
            <consortium name="WormBaseParasite"/>
        </authorList>
    </citation>
    <scope>IDENTIFICATION</scope>
</reference>
<dbReference type="InterPro" id="IPR001849">
    <property type="entry name" value="PH_domain"/>
</dbReference>
<evidence type="ECO:0000313" key="2">
    <source>
        <dbReference type="EMBL" id="VDP23396.1"/>
    </source>
</evidence>